<dbReference type="Gene3D" id="3.40.50.10440">
    <property type="entry name" value="Dihydroxyacetone kinase, domain 1"/>
    <property type="match status" value="1"/>
</dbReference>
<dbReference type="GO" id="GO:0019563">
    <property type="term" value="P:glycerol catabolic process"/>
    <property type="evidence" value="ECO:0007669"/>
    <property type="project" value="TreeGrafter"/>
</dbReference>
<dbReference type="AlphaFoldDB" id="A0A6A4Z2Z4"/>
<dbReference type="NCBIfam" id="NF011049">
    <property type="entry name" value="PRK14479.1"/>
    <property type="match status" value="1"/>
</dbReference>
<evidence type="ECO:0000256" key="3">
    <source>
        <dbReference type="ARBA" id="ARBA00022741"/>
    </source>
</evidence>
<dbReference type="SMART" id="SM01120">
    <property type="entry name" value="Dak2"/>
    <property type="match status" value="1"/>
</dbReference>
<evidence type="ECO:0000256" key="1">
    <source>
        <dbReference type="ARBA" id="ARBA00008757"/>
    </source>
</evidence>
<accession>A0A6A4Z2Z4</accession>
<dbReference type="GO" id="GO:0004371">
    <property type="term" value="F:glycerone kinase activity"/>
    <property type="evidence" value="ECO:0007669"/>
    <property type="project" value="InterPro"/>
</dbReference>
<name>A0A6A4Z2Z4_APHAT</name>
<dbReference type="GO" id="GO:0005829">
    <property type="term" value="C:cytosol"/>
    <property type="evidence" value="ECO:0007669"/>
    <property type="project" value="TreeGrafter"/>
</dbReference>
<feature type="domain" description="DhaK" evidence="7">
    <location>
        <begin position="10"/>
        <end position="332"/>
    </location>
</feature>
<dbReference type="VEuPathDB" id="FungiDB:H257_12630"/>
<dbReference type="GO" id="GO:0005524">
    <property type="term" value="F:ATP binding"/>
    <property type="evidence" value="ECO:0007669"/>
    <property type="project" value="UniProtKB-KW"/>
</dbReference>
<evidence type="ECO:0000313" key="9">
    <source>
        <dbReference type="Proteomes" id="UP000469452"/>
    </source>
</evidence>
<feature type="domain" description="DhaL" evidence="6">
    <location>
        <begin position="366"/>
        <end position="582"/>
    </location>
</feature>
<keyword evidence="4" id="KW-0418">Kinase</keyword>
<reference evidence="8 9" key="1">
    <citation type="submission" date="2019-06" db="EMBL/GenBank/DDBJ databases">
        <title>Genomics analysis of Aphanomyces spp. identifies a new class of oomycete effector associated with host adaptation.</title>
        <authorList>
            <person name="Gaulin E."/>
        </authorList>
    </citation>
    <scope>NUCLEOTIDE SEQUENCE [LARGE SCALE GENOMIC DNA]</scope>
    <source>
        <strain evidence="8 9">E</strain>
    </source>
</reference>
<keyword evidence="3" id="KW-0547">Nucleotide-binding</keyword>
<sequence length="587" mass="61962">MTTAFKMINSPTSVVDEMLRGLVHSSPDLCLVPDYRIVLHRDYNDLKQRQVTLLSGGGSGHEPAHAGYIGHGMLTGVICGDVFASPSTKQVLTAIRLAAGPHGCLIIVKNYTGDRLNFGLAIETAKAEGLNVDMVVIGDDLAIPDAKAGHRGLAGTVFVHKIAGAMAAQGFPLAKIAEQLQQLAIGTMGVAWNSCTLPGQSSSRHIQPHEMEIGLGIHGEPGARTVNQLQSRATVAELLTTVQKGLDITRHDRVVIMVNNLGSTTSMELQVIVHDVRQYCVAQQLVVERVAVGSFMTALDMSGFSLTLWKLSEEQATAQLGWLDTPVTAAAWPARLGRFTDDNVVNVHDVAPAKPSSPSTLTITGELLKRAIYAATQSIIQAEADLTDWDTKVLFYINILVGDGDCGLTLAAGAKAIQHDLATYPLNIPSTTLLAVASSIANAIGGTSGVLYTIFFTAAGATMATYDHGQELVQTNKASAWVESFASGVAAIQKYGGATEGSRTMLDAMLPALRTAQQTNWSTQLDGVAAVAKAASAGADATKRIAAHDAFGRTSYVGEEAVKNIPDPGAMAVAIWIQALVPHLQTE</sequence>
<evidence type="ECO:0000259" key="6">
    <source>
        <dbReference type="PROSITE" id="PS51480"/>
    </source>
</evidence>
<dbReference type="PROSITE" id="PS51481">
    <property type="entry name" value="DHAK"/>
    <property type="match status" value="1"/>
</dbReference>
<proteinExistence type="inferred from homology"/>
<dbReference type="InterPro" id="IPR004006">
    <property type="entry name" value="DhaK_dom"/>
</dbReference>
<dbReference type="FunFam" id="3.40.50.10440:FF:000001">
    <property type="entry name" value="Dihydroxyacetone kinase, DhaK subunit"/>
    <property type="match status" value="1"/>
</dbReference>
<protein>
    <recommendedName>
        <fullName evidence="10">Dihydroxyacetone kinase</fullName>
    </recommendedName>
</protein>
<dbReference type="InterPro" id="IPR004007">
    <property type="entry name" value="DhaL_dom"/>
</dbReference>
<organism evidence="8 9">
    <name type="scientific">Aphanomyces astaci</name>
    <name type="common">Crayfish plague agent</name>
    <dbReference type="NCBI Taxonomy" id="112090"/>
    <lineage>
        <taxon>Eukaryota</taxon>
        <taxon>Sar</taxon>
        <taxon>Stramenopiles</taxon>
        <taxon>Oomycota</taxon>
        <taxon>Saprolegniomycetes</taxon>
        <taxon>Saprolegniales</taxon>
        <taxon>Verrucalvaceae</taxon>
        <taxon>Aphanomyces</taxon>
    </lineage>
</organism>
<evidence type="ECO:0000256" key="5">
    <source>
        <dbReference type="ARBA" id="ARBA00022840"/>
    </source>
</evidence>
<dbReference type="InterPro" id="IPR036117">
    <property type="entry name" value="DhaL_dom_sf"/>
</dbReference>
<dbReference type="Gene3D" id="3.30.1180.20">
    <property type="entry name" value="Dihydroxyacetone kinase, domain 2"/>
    <property type="match status" value="1"/>
</dbReference>
<comment type="caution">
    <text evidence="8">The sequence shown here is derived from an EMBL/GenBank/DDBJ whole genome shotgun (WGS) entry which is preliminary data.</text>
</comment>
<dbReference type="EMBL" id="VJMI01020149">
    <property type="protein sequence ID" value="KAF0705284.1"/>
    <property type="molecule type" value="Genomic_DNA"/>
</dbReference>
<dbReference type="PROSITE" id="PS51480">
    <property type="entry name" value="DHAL"/>
    <property type="match status" value="1"/>
</dbReference>
<evidence type="ECO:0008006" key="10">
    <source>
        <dbReference type="Google" id="ProtNLM"/>
    </source>
</evidence>
<dbReference type="VEuPathDB" id="FungiDB:H257_12634"/>
<dbReference type="Gene3D" id="1.25.40.340">
    <property type="match status" value="1"/>
</dbReference>
<dbReference type="PANTHER" id="PTHR28629:SF4">
    <property type="entry name" value="TRIOKINASE_FMN CYCLASE"/>
    <property type="match status" value="1"/>
</dbReference>
<dbReference type="Proteomes" id="UP000469452">
    <property type="component" value="Unassembled WGS sequence"/>
</dbReference>
<dbReference type="Pfam" id="PF02734">
    <property type="entry name" value="Dak2"/>
    <property type="match status" value="1"/>
</dbReference>
<dbReference type="SUPFAM" id="SSF101473">
    <property type="entry name" value="DhaL-like"/>
    <property type="match status" value="1"/>
</dbReference>
<dbReference type="FunFam" id="1.25.40.340:FF:000002">
    <property type="entry name" value="Dihydroxyacetone kinase, L subunit"/>
    <property type="match status" value="1"/>
</dbReference>
<keyword evidence="5" id="KW-0067">ATP-binding</keyword>
<evidence type="ECO:0000256" key="4">
    <source>
        <dbReference type="ARBA" id="ARBA00022777"/>
    </source>
</evidence>
<evidence type="ECO:0000256" key="2">
    <source>
        <dbReference type="ARBA" id="ARBA00022679"/>
    </source>
</evidence>
<evidence type="ECO:0000313" key="8">
    <source>
        <dbReference type="EMBL" id="KAF0705284.1"/>
    </source>
</evidence>
<gene>
    <name evidence="8" type="ORF">AaE_014595</name>
</gene>
<dbReference type="SUPFAM" id="SSF82549">
    <property type="entry name" value="DAK1/DegV-like"/>
    <property type="match status" value="1"/>
</dbReference>
<comment type="similarity">
    <text evidence="1">Belongs to the dihydroxyacetone kinase (DAK) family.</text>
</comment>
<dbReference type="FunFam" id="3.30.1180.20:FF:000001">
    <property type="entry name" value="Dihydroxyacetone kinase 1"/>
    <property type="match status" value="1"/>
</dbReference>
<keyword evidence="2" id="KW-0808">Transferase</keyword>
<dbReference type="Pfam" id="PF02733">
    <property type="entry name" value="Dak1"/>
    <property type="match status" value="1"/>
</dbReference>
<dbReference type="InterPro" id="IPR050861">
    <property type="entry name" value="Dihydroxyacetone_Kinase"/>
</dbReference>
<dbReference type="PANTHER" id="PTHR28629">
    <property type="entry name" value="TRIOKINASE/FMN CYCLASE"/>
    <property type="match status" value="1"/>
</dbReference>
<evidence type="ECO:0000259" key="7">
    <source>
        <dbReference type="PROSITE" id="PS51481"/>
    </source>
</evidence>